<dbReference type="Pfam" id="PF16450">
    <property type="entry name" value="Prot_ATP_ID_OB_C"/>
    <property type="match status" value="1"/>
</dbReference>
<proteinExistence type="inferred from homology"/>
<dbReference type="PANTHER" id="PTHR23077">
    <property type="entry name" value="AAA-FAMILY ATPASE"/>
    <property type="match status" value="1"/>
</dbReference>
<dbReference type="EMBL" id="JACHGW010000001">
    <property type="protein sequence ID" value="MBB6049605.1"/>
    <property type="molecule type" value="Genomic_DNA"/>
</dbReference>
<evidence type="ECO:0000259" key="6">
    <source>
        <dbReference type="SMART" id="SM00382"/>
    </source>
</evidence>
<evidence type="ECO:0000313" key="8">
    <source>
        <dbReference type="Proteomes" id="UP000520814"/>
    </source>
</evidence>
<dbReference type="RefSeq" id="WP_184193203.1">
    <property type="nucleotide sequence ID" value="NZ_JACHGW010000001.1"/>
</dbReference>
<name>A0A7W9W638_ARMRO</name>
<sequence length="567" mass="63765">MARRDNRRGDSQESDELQLRAVGLVDELLAMTAPSDPKYQYLLLLRHQLETDERQMRDAQEVLEQFEEAYAKLTETASKIGMYLGPLENSKKVFLAVGDGEYVGNVDPKLDAQDMTIGDRVILNDAFAVVQVLPPHVAGPLVKVGEVLDDTRLRVGGDVQGLNSRIVGRGEALLFAELKPGDEVRMDPTGKLAMEHFPKTESKDFFLEEVPQVPWDKVGGQDEVIEIIRDAIEKPLLYPELYERFGKRPLKGILLYGPPGCGKTLIGKATAYNLTKEYNQQTGQNLKEYFMYINGPKILNMWLGESERQVREIFATAREKAKEGHLVFIFIDEAESILRTRNSGRWTNISNTVVPQFCAEMDGLVSSANVVVMLTSNRPDYIDPAILRPERIDRRVRVKRPDRKAAKDILSIYLNENVPIDCALIEKHNGDKRAAAAELVDNTVAHLWRKDAETEFLDVFNRNGGTERLYWKDLVSGALLSSLVERAKDFAIKRAIASGNHTEGLTQEDLYKALALEFKENEIFPKSDAVEDWLMLLDQAPENVADVKPIRQDTRGKGTAKKPSGVI</sequence>
<dbReference type="SUPFAM" id="SSF52540">
    <property type="entry name" value="P-loop containing nucleoside triphosphate hydrolases"/>
    <property type="match status" value="1"/>
</dbReference>
<accession>A0A7W9W638</accession>
<keyword evidence="7" id="KW-0647">Proteasome</keyword>
<evidence type="ECO:0000313" key="7">
    <source>
        <dbReference type="EMBL" id="MBB6049605.1"/>
    </source>
</evidence>
<evidence type="ECO:0000256" key="1">
    <source>
        <dbReference type="ARBA" id="ARBA00022741"/>
    </source>
</evidence>
<dbReference type="InterPro" id="IPR003960">
    <property type="entry name" value="ATPase_AAA_CS"/>
</dbReference>
<dbReference type="SMART" id="SM00382">
    <property type="entry name" value="AAA"/>
    <property type="match status" value="1"/>
</dbReference>
<dbReference type="PROSITE" id="PS00674">
    <property type="entry name" value="AAA"/>
    <property type="match status" value="1"/>
</dbReference>
<keyword evidence="8" id="KW-1185">Reference proteome</keyword>
<dbReference type="GO" id="GO:0016887">
    <property type="term" value="F:ATP hydrolysis activity"/>
    <property type="evidence" value="ECO:0007669"/>
    <property type="project" value="InterPro"/>
</dbReference>
<dbReference type="Gene3D" id="2.40.50.140">
    <property type="entry name" value="Nucleic acid-binding proteins"/>
    <property type="match status" value="2"/>
</dbReference>
<reference evidence="7 8" key="1">
    <citation type="submission" date="2020-08" db="EMBL/GenBank/DDBJ databases">
        <title>Genomic Encyclopedia of Type Strains, Phase IV (KMG-IV): sequencing the most valuable type-strain genomes for metagenomic binning, comparative biology and taxonomic classification.</title>
        <authorList>
            <person name="Goeker M."/>
        </authorList>
    </citation>
    <scope>NUCLEOTIDE SEQUENCE [LARGE SCALE GENOMIC DNA]</scope>
    <source>
        <strain evidence="7 8">DSM 23562</strain>
    </source>
</reference>
<dbReference type="InterPro" id="IPR041626">
    <property type="entry name" value="Prot_ATP_ID_OB_N"/>
</dbReference>
<dbReference type="Gene3D" id="3.40.50.300">
    <property type="entry name" value="P-loop containing nucleotide triphosphate hydrolases"/>
    <property type="match status" value="1"/>
</dbReference>
<feature type="domain" description="AAA+ ATPase" evidence="6">
    <location>
        <begin position="249"/>
        <end position="402"/>
    </location>
</feature>
<dbReference type="FunFam" id="3.40.50.300:FF:001025">
    <property type="entry name" value="ATPase family, AAA domain-containing 2B"/>
    <property type="match status" value="1"/>
</dbReference>
<dbReference type="PANTHER" id="PTHR23077:SF144">
    <property type="entry name" value="PROTEASOME-ASSOCIATED ATPASE"/>
    <property type="match status" value="1"/>
</dbReference>
<gene>
    <name evidence="7" type="ORF">HNQ39_001367</name>
</gene>
<organism evidence="7 8">
    <name type="scientific">Armatimonas rosea</name>
    <dbReference type="NCBI Taxonomy" id="685828"/>
    <lineage>
        <taxon>Bacteria</taxon>
        <taxon>Bacillati</taxon>
        <taxon>Armatimonadota</taxon>
        <taxon>Armatimonadia</taxon>
        <taxon>Armatimonadales</taxon>
        <taxon>Armatimonadaceae</taxon>
        <taxon>Armatimonas</taxon>
    </lineage>
</organism>
<evidence type="ECO:0000256" key="3">
    <source>
        <dbReference type="ARBA" id="ARBA00023054"/>
    </source>
</evidence>
<dbReference type="InterPro" id="IPR050168">
    <property type="entry name" value="AAA_ATPase_domain"/>
</dbReference>
<evidence type="ECO:0000256" key="5">
    <source>
        <dbReference type="SAM" id="Coils"/>
    </source>
</evidence>
<keyword evidence="2 4" id="KW-0067">ATP-binding</keyword>
<dbReference type="GO" id="GO:0000502">
    <property type="term" value="C:proteasome complex"/>
    <property type="evidence" value="ECO:0007669"/>
    <property type="project" value="UniProtKB-KW"/>
</dbReference>
<dbReference type="InterPro" id="IPR027417">
    <property type="entry name" value="P-loop_NTPase"/>
</dbReference>
<dbReference type="InterPro" id="IPR003593">
    <property type="entry name" value="AAA+_ATPase"/>
</dbReference>
<dbReference type="Proteomes" id="UP000520814">
    <property type="component" value="Unassembled WGS sequence"/>
</dbReference>
<evidence type="ECO:0000256" key="2">
    <source>
        <dbReference type="ARBA" id="ARBA00022840"/>
    </source>
</evidence>
<feature type="coiled-coil region" evidence="5">
    <location>
        <begin position="49"/>
        <end position="76"/>
    </location>
</feature>
<dbReference type="InterPro" id="IPR012340">
    <property type="entry name" value="NA-bd_OB-fold"/>
</dbReference>
<dbReference type="Gene3D" id="1.10.8.60">
    <property type="match status" value="1"/>
</dbReference>
<evidence type="ECO:0000256" key="4">
    <source>
        <dbReference type="RuleBase" id="RU003651"/>
    </source>
</evidence>
<keyword evidence="1 4" id="KW-0547">Nucleotide-binding</keyword>
<protein>
    <submittedName>
        <fullName evidence="7">Proteasome-associated ATPase</fullName>
    </submittedName>
</protein>
<dbReference type="Pfam" id="PF17758">
    <property type="entry name" value="Prot_ATP_ID_OB_N"/>
    <property type="match status" value="1"/>
</dbReference>
<dbReference type="AlphaFoldDB" id="A0A7W9W638"/>
<keyword evidence="3 5" id="KW-0175">Coiled coil</keyword>
<dbReference type="Pfam" id="PF00004">
    <property type="entry name" value="AAA"/>
    <property type="match status" value="1"/>
</dbReference>
<dbReference type="GO" id="GO:0005524">
    <property type="term" value="F:ATP binding"/>
    <property type="evidence" value="ECO:0007669"/>
    <property type="project" value="UniProtKB-KW"/>
</dbReference>
<comment type="similarity">
    <text evidence="4">Belongs to the AAA ATPase family.</text>
</comment>
<comment type="caution">
    <text evidence="7">The sequence shown here is derived from an EMBL/GenBank/DDBJ whole genome shotgun (WGS) entry which is preliminary data.</text>
</comment>
<dbReference type="InterPro" id="IPR003959">
    <property type="entry name" value="ATPase_AAA_core"/>
</dbReference>
<dbReference type="InterPro" id="IPR032501">
    <property type="entry name" value="Prot_ATP_ID_OB_2nd"/>
</dbReference>